<dbReference type="RefSeq" id="XP_067474783.1">
    <property type="nucleotide sequence ID" value="XM_067623093.1"/>
</dbReference>
<reference evidence="4" key="1">
    <citation type="journal article" date="2017" name="Genome Biol.">
        <title>Comparative genomics reveals high biological diversity and specific adaptations in the industrially and medically important fungal genus Aspergillus.</title>
        <authorList>
            <person name="de Vries R.P."/>
            <person name="Riley R."/>
            <person name="Wiebenga A."/>
            <person name="Aguilar-Osorio G."/>
            <person name="Amillis S."/>
            <person name="Uchima C.A."/>
            <person name="Anderluh G."/>
            <person name="Asadollahi M."/>
            <person name="Askin M."/>
            <person name="Barry K."/>
            <person name="Battaglia E."/>
            <person name="Bayram O."/>
            <person name="Benocci T."/>
            <person name="Braus-Stromeyer S.A."/>
            <person name="Caldana C."/>
            <person name="Canovas D."/>
            <person name="Cerqueira G.C."/>
            <person name="Chen F."/>
            <person name="Chen W."/>
            <person name="Choi C."/>
            <person name="Clum A."/>
            <person name="Dos Santos R.A."/>
            <person name="Damasio A.R."/>
            <person name="Diallinas G."/>
            <person name="Emri T."/>
            <person name="Fekete E."/>
            <person name="Flipphi M."/>
            <person name="Freyberg S."/>
            <person name="Gallo A."/>
            <person name="Gournas C."/>
            <person name="Habgood R."/>
            <person name="Hainaut M."/>
            <person name="Harispe M.L."/>
            <person name="Henrissat B."/>
            <person name="Hilden K.S."/>
            <person name="Hope R."/>
            <person name="Hossain A."/>
            <person name="Karabika E."/>
            <person name="Karaffa L."/>
            <person name="Karanyi Z."/>
            <person name="Krasevec N."/>
            <person name="Kuo A."/>
            <person name="Kusch H."/>
            <person name="LaButti K."/>
            <person name="Lagendijk E.L."/>
            <person name="Lapidus A."/>
            <person name="Levasseur A."/>
            <person name="Lindquist E."/>
            <person name="Lipzen A."/>
            <person name="Logrieco A.F."/>
            <person name="MacCabe A."/>
            <person name="Maekelae M.R."/>
            <person name="Malavazi I."/>
            <person name="Melin P."/>
            <person name="Meyer V."/>
            <person name="Mielnichuk N."/>
            <person name="Miskei M."/>
            <person name="Molnar A.P."/>
            <person name="Mule G."/>
            <person name="Ngan C.Y."/>
            <person name="Orejas M."/>
            <person name="Orosz E."/>
            <person name="Ouedraogo J.P."/>
            <person name="Overkamp K.M."/>
            <person name="Park H.-S."/>
            <person name="Perrone G."/>
            <person name="Piumi F."/>
            <person name="Punt P.J."/>
            <person name="Ram A.F."/>
            <person name="Ramon A."/>
            <person name="Rauscher S."/>
            <person name="Record E."/>
            <person name="Riano-Pachon D.M."/>
            <person name="Robert V."/>
            <person name="Roehrig J."/>
            <person name="Ruller R."/>
            <person name="Salamov A."/>
            <person name="Salih N.S."/>
            <person name="Samson R.A."/>
            <person name="Sandor E."/>
            <person name="Sanguinetti M."/>
            <person name="Schuetze T."/>
            <person name="Sepcic K."/>
            <person name="Shelest E."/>
            <person name="Sherlock G."/>
            <person name="Sophianopoulou V."/>
            <person name="Squina F.M."/>
            <person name="Sun H."/>
            <person name="Susca A."/>
            <person name="Todd R.B."/>
            <person name="Tsang A."/>
            <person name="Unkles S.E."/>
            <person name="van de Wiele N."/>
            <person name="van Rossen-Uffink D."/>
            <person name="Oliveira J.V."/>
            <person name="Vesth T.C."/>
            <person name="Visser J."/>
            <person name="Yu J.-H."/>
            <person name="Zhou M."/>
            <person name="Andersen M.R."/>
            <person name="Archer D.B."/>
            <person name="Baker S.E."/>
            <person name="Benoit I."/>
            <person name="Brakhage A.A."/>
            <person name="Braus G.H."/>
            <person name="Fischer R."/>
            <person name="Frisvad J.C."/>
            <person name="Goldman G.H."/>
            <person name="Houbraken J."/>
            <person name="Oakley B."/>
            <person name="Pocsi I."/>
            <person name="Scazzocchio C."/>
            <person name="Seiboth B."/>
            <person name="vanKuyk P.A."/>
            <person name="Wortman J."/>
            <person name="Dyer P.S."/>
            <person name="Grigoriev I.V."/>
        </authorList>
    </citation>
    <scope>NUCLEOTIDE SEQUENCE [LARGE SCALE GENOMIC DNA]</scope>
    <source>
        <strain evidence="4">CBS 101740 / IMI 381727 / IBT 21946</strain>
    </source>
</reference>
<dbReference type="EMBL" id="KV878693">
    <property type="protein sequence ID" value="OJJ67534.1"/>
    <property type="molecule type" value="Genomic_DNA"/>
</dbReference>
<keyword evidence="2" id="KW-0812">Transmembrane</keyword>
<evidence type="ECO:0000313" key="3">
    <source>
        <dbReference type="EMBL" id="OJJ67534.1"/>
    </source>
</evidence>
<dbReference type="GeneID" id="93575581"/>
<keyword evidence="2" id="KW-1133">Transmembrane helix</keyword>
<evidence type="ECO:0000313" key="4">
    <source>
        <dbReference type="Proteomes" id="UP000184499"/>
    </source>
</evidence>
<dbReference type="Proteomes" id="UP000184499">
    <property type="component" value="Unassembled WGS sequence"/>
</dbReference>
<keyword evidence="4" id="KW-1185">Reference proteome</keyword>
<keyword evidence="2" id="KW-0472">Membrane</keyword>
<proteinExistence type="predicted"/>
<accession>A0A1L9U792</accession>
<dbReference type="VEuPathDB" id="FungiDB:ASPBRDRAFT_332179"/>
<dbReference type="AlphaFoldDB" id="A0A1L9U792"/>
<feature type="region of interest" description="Disordered" evidence="1">
    <location>
        <begin position="22"/>
        <end position="61"/>
    </location>
</feature>
<protein>
    <submittedName>
        <fullName evidence="3">Uncharacterized protein</fullName>
    </submittedName>
</protein>
<evidence type="ECO:0000256" key="1">
    <source>
        <dbReference type="SAM" id="MobiDB-lite"/>
    </source>
</evidence>
<organism evidence="3 4">
    <name type="scientific">Aspergillus brasiliensis (strain CBS 101740 / IMI 381727 / IBT 21946)</name>
    <dbReference type="NCBI Taxonomy" id="767769"/>
    <lineage>
        <taxon>Eukaryota</taxon>
        <taxon>Fungi</taxon>
        <taxon>Dikarya</taxon>
        <taxon>Ascomycota</taxon>
        <taxon>Pezizomycotina</taxon>
        <taxon>Eurotiomycetes</taxon>
        <taxon>Eurotiomycetidae</taxon>
        <taxon>Eurotiales</taxon>
        <taxon>Aspergillaceae</taxon>
        <taxon>Aspergillus</taxon>
        <taxon>Aspergillus subgen. Circumdati</taxon>
    </lineage>
</organism>
<feature type="transmembrane region" description="Helical" evidence="2">
    <location>
        <begin position="100"/>
        <end position="123"/>
    </location>
</feature>
<sequence>MDWTRGLDTVTMQRSVLGVLSSSSEPGERHLGRCPMTDSRAETGPAGRTGQLMRPKVSAENPISNQSAVRRLRIRNYLLSSFHGYYRSRSDCVHGKHRKLIGFLTCLICLGESSALLISPLYVCRACQS</sequence>
<evidence type="ECO:0000256" key="2">
    <source>
        <dbReference type="SAM" id="Phobius"/>
    </source>
</evidence>
<name>A0A1L9U792_ASPBC</name>
<gene>
    <name evidence="3" type="ORF">ASPBRDRAFT_332179</name>
</gene>